<name>A0A9W6M6E4_9MICO</name>
<dbReference type="Proteomes" id="UP001142291">
    <property type="component" value="Unassembled WGS sequence"/>
</dbReference>
<protein>
    <recommendedName>
        <fullName evidence="4">Peptidylprolyl isomerase</fullName>
    </recommendedName>
</protein>
<feature type="chain" id="PRO_5040828943" description="Peptidylprolyl isomerase" evidence="1">
    <location>
        <begin position="20"/>
        <end position="308"/>
    </location>
</feature>
<dbReference type="GO" id="GO:0003755">
    <property type="term" value="F:peptidyl-prolyl cis-trans isomerase activity"/>
    <property type="evidence" value="ECO:0007669"/>
    <property type="project" value="InterPro"/>
</dbReference>
<evidence type="ECO:0000256" key="1">
    <source>
        <dbReference type="SAM" id="SignalP"/>
    </source>
</evidence>
<sequence length="308" mass="31059">MHRVPAVLAVLGLSALTLAACSSAPAGSSAASCERVTSDATVLDFAHVSGSFGQPTLNIESPVYVEQPTFHDETVGDGMRVTSTGQDVQFSISVVNGATGQSLGSAATQPLSVGSWDSRIPGLGALMMCATEGSRIVGAIPSTGLPDQTAQGLGVSPGQSLVFTIDLAHVYRAAADGASQYNDRRGMPSVVLAPDGRPGVIVPDSAAPTDVAVELLKKGDGPAIGSSDAARVHYTAVDWKTRKVTDSTWESGASVAVTPDSRLGFAAQLQGATVGSQLLVVVPAAAGSGSATVYVVDILGIDPASSAR</sequence>
<reference evidence="2" key="2">
    <citation type="submission" date="2023-01" db="EMBL/GenBank/DDBJ databases">
        <authorList>
            <person name="Sun Q."/>
            <person name="Evtushenko L."/>
        </authorList>
    </citation>
    <scope>NUCLEOTIDE SEQUENCE</scope>
    <source>
        <strain evidence="2">VKM Ac-1940</strain>
    </source>
</reference>
<organism evidence="2 3">
    <name type="scientific">Microbacterium dextranolyticum</name>
    <dbReference type="NCBI Taxonomy" id="36806"/>
    <lineage>
        <taxon>Bacteria</taxon>
        <taxon>Bacillati</taxon>
        <taxon>Actinomycetota</taxon>
        <taxon>Actinomycetes</taxon>
        <taxon>Micrococcales</taxon>
        <taxon>Microbacteriaceae</taxon>
        <taxon>Microbacterium</taxon>
    </lineage>
</organism>
<comment type="caution">
    <text evidence="2">The sequence shown here is derived from an EMBL/GenBank/DDBJ whole genome shotgun (WGS) entry which is preliminary data.</text>
</comment>
<dbReference type="RefSeq" id="WP_204963745.1">
    <property type="nucleotide sequence ID" value="NZ_BAAAUR010000001.1"/>
</dbReference>
<feature type="signal peptide" evidence="1">
    <location>
        <begin position="1"/>
        <end position="19"/>
    </location>
</feature>
<dbReference type="PROSITE" id="PS51257">
    <property type="entry name" value="PROKAR_LIPOPROTEIN"/>
    <property type="match status" value="1"/>
</dbReference>
<keyword evidence="1" id="KW-0732">Signal</keyword>
<evidence type="ECO:0000313" key="2">
    <source>
        <dbReference type="EMBL" id="GLJ95792.1"/>
    </source>
</evidence>
<dbReference type="AlphaFoldDB" id="A0A9W6M6E4"/>
<proteinExistence type="predicted"/>
<accession>A0A9W6M6E4</accession>
<dbReference type="Gene3D" id="3.10.50.40">
    <property type="match status" value="1"/>
</dbReference>
<dbReference type="EMBL" id="BSER01000009">
    <property type="protein sequence ID" value="GLJ95792.1"/>
    <property type="molecule type" value="Genomic_DNA"/>
</dbReference>
<gene>
    <name evidence="2" type="ORF">GCM10017591_18550</name>
</gene>
<dbReference type="SUPFAM" id="SSF54534">
    <property type="entry name" value="FKBP-like"/>
    <property type="match status" value="1"/>
</dbReference>
<evidence type="ECO:0008006" key="4">
    <source>
        <dbReference type="Google" id="ProtNLM"/>
    </source>
</evidence>
<dbReference type="InterPro" id="IPR046357">
    <property type="entry name" value="PPIase_dom_sf"/>
</dbReference>
<keyword evidence="3" id="KW-1185">Reference proteome</keyword>
<evidence type="ECO:0000313" key="3">
    <source>
        <dbReference type="Proteomes" id="UP001142291"/>
    </source>
</evidence>
<reference evidence="2" key="1">
    <citation type="journal article" date="2014" name="Int. J. Syst. Evol. Microbiol.">
        <title>Complete genome sequence of Corynebacterium casei LMG S-19264T (=DSM 44701T), isolated from a smear-ripened cheese.</title>
        <authorList>
            <consortium name="US DOE Joint Genome Institute (JGI-PGF)"/>
            <person name="Walter F."/>
            <person name="Albersmeier A."/>
            <person name="Kalinowski J."/>
            <person name="Ruckert C."/>
        </authorList>
    </citation>
    <scope>NUCLEOTIDE SEQUENCE</scope>
    <source>
        <strain evidence="2">VKM Ac-1940</strain>
    </source>
</reference>